<evidence type="ECO:0000259" key="21">
    <source>
        <dbReference type="Pfam" id="PF21405"/>
    </source>
</evidence>
<evidence type="ECO:0000256" key="2">
    <source>
        <dbReference type="ARBA" id="ARBA00004865"/>
    </source>
</evidence>
<feature type="binding site" evidence="17">
    <location>
        <position position="293"/>
    </location>
    <ligand>
        <name>Mg(2+)</name>
        <dbReference type="ChEBI" id="CHEBI:18420"/>
    </ligand>
</feature>
<feature type="binding site" evidence="16">
    <location>
        <begin position="511"/>
        <end position="515"/>
    </location>
    <ligand>
        <name>substrate</name>
    </ligand>
</feature>
<keyword evidence="23" id="KW-1185">Reference proteome</keyword>
<evidence type="ECO:0000256" key="17">
    <source>
        <dbReference type="PIRSR" id="PIRSR016408-3"/>
    </source>
</evidence>
<dbReference type="InterPro" id="IPR049022">
    <property type="entry name" value="AMG1_III"/>
</dbReference>
<feature type="domain" description="Alpha-D-phosphohexomutase C-terminal" evidence="18">
    <location>
        <begin position="489"/>
        <end position="537"/>
    </location>
</feature>
<dbReference type="CDD" id="cd03086">
    <property type="entry name" value="PGM3"/>
    <property type="match status" value="1"/>
</dbReference>
<dbReference type="Proteomes" id="UP001461498">
    <property type="component" value="Unassembled WGS sequence"/>
</dbReference>
<feature type="domain" description="Alpha-D-phosphohexomutase alpha/beta/alpha" evidence="19">
    <location>
        <begin position="116"/>
        <end position="174"/>
    </location>
</feature>
<comment type="catalytic activity">
    <reaction evidence="1 14">
        <text>N-acetyl-alpha-D-glucosamine 1-phosphate = N-acetyl-D-glucosamine 6-phosphate</text>
        <dbReference type="Rhea" id="RHEA:23804"/>
        <dbReference type="ChEBI" id="CHEBI:57513"/>
        <dbReference type="ChEBI" id="CHEBI:57776"/>
        <dbReference type="EC" id="5.4.2.3"/>
    </reaction>
</comment>
<comment type="function">
    <text evidence="14">Catalyzes the conversion of GlcNAc-6-P into GlcNAc-1-P during the synthesis of uridine diphosphate/UDP-GlcNAc, a sugar nucleotide critical to multiple glycosylation pathways including protein N- and O-glycosylation.</text>
</comment>
<evidence type="ECO:0000256" key="7">
    <source>
        <dbReference type="ARBA" id="ARBA00022842"/>
    </source>
</evidence>
<dbReference type="GO" id="GO:0006048">
    <property type="term" value="P:UDP-N-acetylglucosamine biosynthetic process"/>
    <property type="evidence" value="ECO:0007669"/>
    <property type="project" value="UniProtKB-UniRule"/>
</dbReference>
<dbReference type="Pfam" id="PF21405">
    <property type="entry name" value="AMG1_II"/>
    <property type="match status" value="1"/>
</dbReference>
<feature type="binding site" evidence="16">
    <location>
        <begin position="383"/>
        <end position="385"/>
    </location>
    <ligand>
        <name>substrate</name>
    </ligand>
</feature>
<dbReference type="PIRSF" id="PIRSF016408">
    <property type="entry name" value="PAGM"/>
    <property type="match status" value="1"/>
</dbReference>
<dbReference type="SUPFAM" id="SSF55957">
    <property type="entry name" value="Phosphoglucomutase, C-terminal domain"/>
    <property type="match status" value="1"/>
</dbReference>
<dbReference type="PANTHER" id="PTHR45955:SF1">
    <property type="entry name" value="PHOSPHOACETYLGLUCOSAMINE MUTASE"/>
    <property type="match status" value="1"/>
</dbReference>
<dbReference type="PROSITE" id="PS00710">
    <property type="entry name" value="PGM_PMM"/>
    <property type="match status" value="1"/>
</dbReference>
<evidence type="ECO:0000256" key="15">
    <source>
        <dbReference type="PIRSR" id="PIRSR016408-1"/>
    </source>
</evidence>
<keyword evidence="7 14" id="KW-0460">Magnesium</keyword>
<dbReference type="Pfam" id="PF00408">
    <property type="entry name" value="PGM_PMM_IV"/>
    <property type="match status" value="1"/>
</dbReference>
<dbReference type="GO" id="GO:0071555">
    <property type="term" value="P:cell wall organization"/>
    <property type="evidence" value="ECO:0007669"/>
    <property type="project" value="UniProtKB-KW"/>
</dbReference>
<comment type="function">
    <text evidence="13">Catalyzes the conversion of GlcNAc-6-P into GlcNAc-1-P during the synthesis of uridine diphosphate/UDP-GlcNAc, which is a biosynthetic precursor of chitin and also supplies the amino sugars for N-linked oligosaccharides of glycoproteins.</text>
</comment>
<evidence type="ECO:0000256" key="13">
    <source>
        <dbReference type="ARBA" id="ARBA00059527"/>
    </source>
</evidence>
<dbReference type="FunFam" id="3.40.120.10:FF:000023">
    <property type="entry name" value="Phosphoacetylglucosamine mutase"/>
    <property type="match status" value="1"/>
</dbReference>
<evidence type="ECO:0000313" key="22">
    <source>
        <dbReference type="EMBL" id="KAK9501943.1"/>
    </source>
</evidence>
<dbReference type="GO" id="GO:0004610">
    <property type="term" value="F:phosphoacetylglucosamine mutase activity"/>
    <property type="evidence" value="ECO:0007669"/>
    <property type="project" value="UniProtKB-UniRule"/>
</dbReference>
<organism evidence="22 23">
    <name type="scientific">Rhynocoris fuscipes</name>
    <dbReference type="NCBI Taxonomy" id="488301"/>
    <lineage>
        <taxon>Eukaryota</taxon>
        <taxon>Metazoa</taxon>
        <taxon>Ecdysozoa</taxon>
        <taxon>Arthropoda</taxon>
        <taxon>Hexapoda</taxon>
        <taxon>Insecta</taxon>
        <taxon>Pterygota</taxon>
        <taxon>Neoptera</taxon>
        <taxon>Paraneoptera</taxon>
        <taxon>Hemiptera</taxon>
        <taxon>Heteroptera</taxon>
        <taxon>Panheteroptera</taxon>
        <taxon>Cimicomorpha</taxon>
        <taxon>Reduviidae</taxon>
        <taxon>Harpactorinae</taxon>
        <taxon>Harpactorini</taxon>
        <taxon>Rhynocoris</taxon>
    </lineage>
</organism>
<dbReference type="Pfam" id="PF21404">
    <property type="entry name" value="AMG1_III"/>
    <property type="match status" value="1"/>
</dbReference>
<dbReference type="PANTHER" id="PTHR45955">
    <property type="entry name" value="PHOSPHOACETYLGLUCOSAMINE MUTASE"/>
    <property type="match status" value="1"/>
</dbReference>
<evidence type="ECO:0000256" key="9">
    <source>
        <dbReference type="ARBA" id="ARBA00023277"/>
    </source>
</evidence>
<dbReference type="AlphaFoldDB" id="A0AAW1CSV1"/>
<comment type="pathway">
    <text evidence="2 14">Nucleotide-sugar biosynthesis; UDP-N-acetyl-alpha-D-glucosamine biosynthesis; N-acetyl-alpha-D-glucosamine 1-phosphate from alpha-D-glucosamine 6-phosphate (route I): step 2/2.</text>
</comment>
<evidence type="ECO:0000256" key="8">
    <source>
        <dbReference type="ARBA" id="ARBA00023235"/>
    </source>
</evidence>
<dbReference type="GO" id="GO:0000287">
    <property type="term" value="F:magnesium ion binding"/>
    <property type="evidence" value="ECO:0007669"/>
    <property type="project" value="InterPro"/>
</dbReference>
<sequence>MSAMQAAIEKHPKKTDVFIQYGTAGFRTKAELLDHVVFRMGLLAALRSRAKGSAAIGLMITASHNPEEDNGVKLIEPYGEMLDQEWEPLATKIANASDEELQEELSKVTILTRIDVNKPATVFIGRDTRPSSLSLCEAAISGVMAYDGHAVNYGVLSTPMLHYFVYFHNSSSGIGNNVGSCSSIATETQIKEAYFNKLASAFKELRKQNNREGNYTSEIEFDGANGVGSIVMKELLPYLNGSIKINFHNCDTTSKGKLNYLCGADYVNSRKKPAEGVNCPPMSRIVSVDGDADRVVYWFMDSEGNFNLLDGDRIATLVAGYLMELVNESGLHLNLGIVQTAYANGSSTKYISEVLKVPVSCVPTGVKHLHHKALEYDIGVYFEANGHGTVVFSNNARNLIIKACNDQSMNERKRQWVLRLRQLTELINSTVGDAISDMLLVEVILQDRGWGLKEWLSLYKDFASRHLKVTVKDRNIIKTADAERKCVSPEGLQDKIDEIVKNYKQGRSFVRPSGTEDVVRVYSEAETQEAADKLAIEVGRIVYELAGGVGPVPS</sequence>
<evidence type="ECO:0000313" key="23">
    <source>
        <dbReference type="Proteomes" id="UP001461498"/>
    </source>
</evidence>
<dbReference type="InterPro" id="IPR016657">
    <property type="entry name" value="PAGM"/>
</dbReference>
<evidence type="ECO:0000256" key="6">
    <source>
        <dbReference type="ARBA" id="ARBA00022723"/>
    </source>
</evidence>
<evidence type="ECO:0000256" key="4">
    <source>
        <dbReference type="ARBA" id="ARBA00012731"/>
    </source>
</evidence>
<feature type="domain" description="Phosphoacetylglucosamine mutase AMG1" evidence="20">
    <location>
        <begin position="310"/>
        <end position="450"/>
    </location>
</feature>
<protein>
    <recommendedName>
        <fullName evidence="4 14">Phosphoacetylglucosamine mutase</fullName>
        <shortName evidence="14">PAGM</shortName>
        <ecNumber evidence="4 14">5.4.2.3</ecNumber>
    </recommendedName>
    <alternativeName>
        <fullName evidence="12 14">Acetylglucosamine phosphomutase</fullName>
    </alternativeName>
    <alternativeName>
        <fullName evidence="11 14">N-acetylglucosamine-phosphate mutase</fullName>
    </alternativeName>
</protein>
<dbReference type="InterPro" id="IPR016066">
    <property type="entry name" value="A-D-PHexomutase_CS"/>
</dbReference>
<comment type="cofactor">
    <cofactor evidence="14 17">
        <name>Mg(2+)</name>
        <dbReference type="ChEBI" id="CHEBI:18420"/>
    </cofactor>
    <text evidence="14 17">Binds 1 Mg(2+) ion per subunit.</text>
</comment>
<evidence type="ECO:0000256" key="12">
    <source>
        <dbReference type="ARBA" id="ARBA00032065"/>
    </source>
</evidence>
<feature type="binding site" evidence="17">
    <location>
        <position position="289"/>
    </location>
    <ligand>
        <name>Mg(2+)</name>
        <dbReference type="ChEBI" id="CHEBI:18420"/>
    </ligand>
</feature>
<keyword evidence="5" id="KW-0597">Phosphoprotein</keyword>
<dbReference type="InterPro" id="IPR005843">
    <property type="entry name" value="A-D-PHexomutase_C"/>
</dbReference>
<feature type="binding site" evidence="17">
    <location>
        <position position="291"/>
    </location>
    <ligand>
        <name>Mg(2+)</name>
        <dbReference type="ChEBI" id="CHEBI:18420"/>
    </ligand>
</feature>
<keyword evidence="9" id="KW-0119">Carbohydrate metabolism</keyword>
<dbReference type="Pfam" id="PF02878">
    <property type="entry name" value="PGM_PMM_I"/>
    <property type="match status" value="2"/>
</dbReference>
<dbReference type="Gene3D" id="3.40.120.10">
    <property type="entry name" value="Alpha-D-Glucose-1,6-Bisphosphate, subunit A, domain 3"/>
    <property type="match status" value="3"/>
</dbReference>
<dbReference type="InterPro" id="IPR049023">
    <property type="entry name" value="AMG1_II"/>
</dbReference>
<evidence type="ECO:0000256" key="1">
    <source>
        <dbReference type="ARBA" id="ARBA00000558"/>
    </source>
</evidence>
<evidence type="ECO:0000259" key="20">
    <source>
        <dbReference type="Pfam" id="PF21404"/>
    </source>
</evidence>
<dbReference type="Gene3D" id="3.30.310.50">
    <property type="entry name" value="Alpha-D-phosphohexomutase, C-terminal domain"/>
    <property type="match status" value="1"/>
</dbReference>
<evidence type="ECO:0000259" key="18">
    <source>
        <dbReference type="Pfam" id="PF00408"/>
    </source>
</evidence>
<evidence type="ECO:0000256" key="14">
    <source>
        <dbReference type="PIRNR" id="PIRNR016408"/>
    </source>
</evidence>
<dbReference type="FunFam" id="3.40.120.10:FF:000013">
    <property type="entry name" value="Phosphoacetylglucosamine mutase"/>
    <property type="match status" value="1"/>
</dbReference>
<gene>
    <name evidence="22" type="ORF">O3M35_012571</name>
</gene>
<dbReference type="SUPFAM" id="SSF53738">
    <property type="entry name" value="Phosphoglucomutase, first 3 domains"/>
    <property type="match status" value="4"/>
</dbReference>
<dbReference type="EC" id="5.4.2.3" evidence="4 14"/>
<evidence type="ECO:0000256" key="3">
    <source>
        <dbReference type="ARBA" id="ARBA00010231"/>
    </source>
</evidence>
<reference evidence="22 23" key="1">
    <citation type="submission" date="2022-12" db="EMBL/GenBank/DDBJ databases">
        <title>Chromosome-level genome assembly of true bugs.</title>
        <authorList>
            <person name="Ma L."/>
            <person name="Li H."/>
        </authorList>
    </citation>
    <scope>NUCLEOTIDE SEQUENCE [LARGE SCALE GENOMIC DNA]</scope>
    <source>
        <strain evidence="22">Lab_2022b</strain>
    </source>
</reference>
<dbReference type="InterPro" id="IPR016055">
    <property type="entry name" value="A-D-PHexomutase_a/b/a-I/II/III"/>
</dbReference>
<feature type="binding site" description="via phosphate group" evidence="17">
    <location>
        <position position="63"/>
    </location>
    <ligand>
        <name>Mg(2+)</name>
        <dbReference type="ChEBI" id="CHEBI:18420"/>
    </ligand>
</feature>
<keyword evidence="10" id="KW-0961">Cell wall biogenesis/degradation</keyword>
<dbReference type="InterPro" id="IPR005844">
    <property type="entry name" value="A-D-PHexomutase_a/b/a-I"/>
</dbReference>
<evidence type="ECO:0000256" key="5">
    <source>
        <dbReference type="ARBA" id="ARBA00022553"/>
    </source>
</evidence>
<feature type="active site" description="Phosphoserine intermediate" evidence="15">
    <location>
        <position position="63"/>
    </location>
</feature>
<dbReference type="GO" id="GO:0005975">
    <property type="term" value="P:carbohydrate metabolic process"/>
    <property type="evidence" value="ECO:0007669"/>
    <property type="project" value="InterPro"/>
</dbReference>
<feature type="binding site" evidence="16">
    <location>
        <position position="520"/>
    </location>
    <ligand>
        <name>substrate</name>
    </ligand>
</feature>
<evidence type="ECO:0000256" key="11">
    <source>
        <dbReference type="ARBA" id="ARBA00031926"/>
    </source>
</evidence>
<feature type="domain" description="Alpha-D-phosphohexomutase alpha/beta/alpha" evidence="19">
    <location>
        <begin position="53"/>
        <end position="97"/>
    </location>
</feature>
<keyword evidence="6 14" id="KW-0479">Metal-binding</keyword>
<evidence type="ECO:0000256" key="10">
    <source>
        <dbReference type="ARBA" id="ARBA00023316"/>
    </source>
</evidence>
<dbReference type="FunFam" id="3.30.310.50:FF:000003">
    <property type="entry name" value="Phosphoacetylglucosamine mutase"/>
    <property type="match status" value="1"/>
</dbReference>
<proteinExistence type="inferred from homology"/>
<dbReference type="InterPro" id="IPR036900">
    <property type="entry name" value="A-D-PHexomutase_C_sf"/>
</dbReference>
<comment type="caution">
    <text evidence="22">The sequence shown here is derived from an EMBL/GenBank/DDBJ whole genome shotgun (WGS) entry which is preliminary data.</text>
</comment>
<accession>A0AAW1CSV1</accession>
<evidence type="ECO:0000259" key="19">
    <source>
        <dbReference type="Pfam" id="PF02878"/>
    </source>
</evidence>
<comment type="similarity">
    <text evidence="3 14">Belongs to the phosphohexose mutase family.</text>
</comment>
<name>A0AAW1CSV1_9HEMI</name>
<dbReference type="EMBL" id="JAPXFL010000009">
    <property type="protein sequence ID" value="KAK9501943.1"/>
    <property type="molecule type" value="Genomic_DNA"/>
</dbReference>
<feature type="domain" description="Phosphoacetylglucosamine mutase AMG1" evidence="21">
    <location>
        <begin position="191"/>
        <end position="296"/>
    </location>
</feature>
<evidence type="ECO:0000256" key="16">
    <source>
        <dbReference type="PIRSR" id="PIRSR016408-2"/>
    </source>
</evidence>
<keyword evidence="8 14" id="KW-0413">Isomerase</keyword>